<dbReference type="AlphaFoldDB" id="A0AAE1HTE6"/>
<dbReference type="GO" id="GO:0005886">
    <property type="term" value="C:plasma membrane"/>
    <property type="evidence" value="ECO:0007669"/>
    <property type="project" value="UniProtKB-ARBA"/>
</dbReference>
<feature type="compositionally biased region" description="Basic and acidic residues" evidence="7">
    <location>
        <begin position="223"/>
        <end position="238"/>
    </location>
</feature>
<dbReference type="Pfam" id="PF09815">
    <property type="entry name" value="XK-related"/>
    <property type="match status" value="1"/>
</dbReference>
<feature type="compositionally biased region" description="Basic and acidic residues" evidence="7">
    <location>
        <begin position="268"/>
        <end position="295"/>
    </location>
</feature>
<comment type="subcellular location">
    <subcellularLocation>
        <location evidence="1 6">Membrane</location>
        <topology evidence="1 6">Multi-pass membrane protein</topology>
    </subcellularLocation>
</comment>
<evidence type="ECO:0000256" key="4">
    <source>
        <dbReference type="ARBA" id="ARBA00022989"/>
    </source>
</evidence>
<keyword evidence="5 6" id="KW-0472">Membrane</keyword>
<comment type="caution">
    <text evidence="6">Lacks conserved residue(s) required for the propagation of feature annotation.</text>
</comment>
<evidence type="ECO:0000256" key="7">
    <source>
        <dbReference type="SAM" id="MobiDB-lite"/>
    </source>
</evidence>
<feature type="transmembrane region" description="Helical" evidence="6">
    <location>
        <begin position="35"/>
        <end position="54"/>
    </location>
</feature>
<name>A0AAE1HTE6_9NEOP</name>
<keyword evidence="3 6" id="KW-0812">Transmembrane</keyword>
<evidence type="ECO:0000256" key="1">
    <source>
        <dbReference type="ARBA" id="ARBA00004141"/>
    </source>
</evidence>
<evidence type="ECO:0000256" key="2">
    <source>
        <dbReference type="ARBA" id="ARBA00008789"/>
    </source>
</evidence>
<keyword evidence="4 6" id="KW-1133">Transmembrane helix</keyword>
<comment type="caution">
    <text evidence="8">The sequence shown here is derived from an EMBL/GenBank/DDBJ whole genome shotgun (WGS) entry which is preliminary data.</text>
</comment>
<gene>
    <name evidence="8" type="ORF">KUF71_015424</name>
</gene>
<evidence type="ECO:0000256" key="5">
    <source>
        <dbReference type="ARBA" id="ARBA00023136"/>
    </source>
</evidence>
<reference evidence="8" key="1">
    <citation type="submission" date="2021-07" db="EMBL/GenBank/DDBJ databases">
        <authorList>
            <person name="Catto M.A."/>
            <person name="Jacobson A."/>
            <person name="Kennedy G."/>
            <person name="Labadie P."/>
            <person name="Hunt B.G."/>
            <person name="Srinivasan R."/>
        </authorList>
    </citation>
    <scope>NUCLEOTIDE SEQUENCE</scope>
    <source>
        <strain evidence="8">PL_HMW_Pooled</strain>
        <tissue evidence="8">Head</tissue>
    </source>
</reference>
<organism evidence="8 9">
    <name type="scientific">Frankliniella fusca</name>
    <dbReference type="NCBI Taxonomy" id="407009"/>
    <lineage>
        <taxon>Eukaryota</taxon>
        <taxon>Metazoa</taxon>
        <taxon>Ecdysozoa</taxon>
        <taxon>Arthropoda</taxon>
        <taxon>Hexapoda</taxon>
        <taxon>Insecta</taxon>
        <taxon>Pterygota</taxon>
        <taxon>Neoptera</taxon>
        <taxon>Paraneoptera</taxon>
        <taxon>Thysanoptera</taxon>
        <taxon>Terebrantia</taxon>
        <taxon>Thripoidea</taxon>
        <taxon>Thripidae</taxon>
        <taxon>Frankliniella</taxon>
    </lineage>
</organism>
<protein>
    <recommendedName>
        <fullName evidence="6">XK-related protein</fullName>
    </recommendedName>
</protein>
<dbReference type="EMBL" id="JAHWGI010001278">
    <property type="protein sequence ID" value="KAK3927118.1"/>
    <property type="molecule type" value="Genomic_DNA"/>
</dbReference>
<feature type="compositionally biased region" description="Basic and acidic residues" evidence="7">
    <location>
        <begin position="306"/>
        <end position="318"/>
    </location>
</feature>
<proteinExistence type="inferred from homology"/>
<comment type="similarity">
    <text evidence="2 6">Belongs to the XK family.</text>
</comment>
<evidence type="ECO:0000313" key="9">
    <source>
        <dbReference type="Proteomes" id="UP001219518"/>
    </source>
</evidence>
<evidence type="ECO:0000313" key="8">
    <source>
        <dbReference type="EMBL" id="KAK3927118.1"/>
    </source>
</evidence>
<evidence type="ECO:0000256" key="3">
    <source>
        <dbReference type="ARBA" id="ARBA00022692"/>
    </source>
</evidence>
<keyword evidence="9" id="KW-1185">Reference proteome</keyword>
<reference evidence="8" key="2">
    <citation type="journal article" date="2023" name="BMC Genomics">
        <title>Pest status, molecular evolution, and epigenetic factors derived from the genome assembly of Frankliniella fusca, a thysanopteran phytovirus vector.</title>
        <authorList>
            <person name="Catto M.A."/>
            <person name="Labadie P.E."/>
            <person name="Jacobson A.L."/>
            <person name="Kennedy G.G."/>
            <person name="Srinivasan R."/>
            <person name="Hunt B.G."/>
        </authorList>
    </citation>
    <scope>NUCLEOTIDE SEQUENCE</scope>
    <source>
        <strain evidence="8">PL_HMW_Pooled</strain>
    </source>
</reference>
<evidence type="ECO:0000256" key="6">
    <source>
        <dbReference type="RuleBase" id="RU910716"/>
    </source>
</evidence>
<sequence length="318" mass="36468">MELEEDEENTDIKTSVLDRKPIKVFGHELTYKQQMWLGFMVPAFISTIIFLSNFALDAAVAYQLFRFATLLFWSVVALTEEDPQREEALSIIAANHHTELFFFLDSYLNAAPQALLQAYILLSPQIVTTNETGWTLAVSILTSVITMSKTTALYQRFESQRVVGRSAPWDVQSTESHTKSLVQIKTFDPYHLMGLDKSNEEGNQIPVRPKLSLVIDPSPKVHFHQETDQQDDCNEKDQSACSEQNNDQTEEINQREEEEQEINTNEQSEEKVEIEETMKTENGRDDEPKQQEGNHQKIGTGDEENIEKVHDKLTVLER</sequence>
<dbReference type="Proteomes" id="UP001219518">
    <property type="component" value="Unassembled WGS sequence"/>
</dbReference>
<dbReference type="InterPro" id="IPR018629">
    <property type="entry name" value="XK-rel"/>
</dbReference>
<accession>A0AAE1HTE6</accession>
<feature type="region of interest" description="Disordered" evidence="7">
    <location>
        <begin position="223"/>
        <end position="318"/>
    </location>
</feature>